<evidence type="ECO:0000256" key="8">
    <source>
        <dbReference type="ARBA" id="ARBA00022989"/>
    </source>
</evidence>
<feature type="transmembrane region" description="Helical" evidence="15">
    <location>
        <begin position="237"/>
        <end position="255"/>
    </location>
</feature>
<keyword evidence="7" id="KW-0249">Electron transport</keyword>
<dbReference type="CDD" id="cd06186">
    <property type="entry name" value="NOX_Duox_like_FAD_NADP"/>
    <property type="match status" value="1"/>
</dbReference>
<evidence type="ECO:0000256" key="4">
    <source>
        <dbReference type="ARBA" id="ARBA00022448"/>
    </source>
</evidence>
<dbReference type="Pfam" id="PF01794">
    <property type="entry name" value="Ferric_reduct"/>
    <property type="match status" value="1"/>
</dbReference>
<dbReference type="Gene3D" id="3.40.50.80">
    <property type="entry name" value="Nucleotide-binding domain of ferredoxin-NADP reductase (FNR) module"/>
    <property type="match status" value="1"/>
</dbReference>
<keyword evidence="18" id="KW-1185">Reference proteome</keyword>
<evidence type="ECO:0000256" key="12">
    <source>
        <dbReference type="ARBA" id="ARBA00023180"/>
    </source>
</evidence>
<feature type="transmembrane region" description="Helical" evidence="15">
    <location>
        <begin position="199"/>
        <end position="217"/>
    </location>
</feature>
<dbReference type="GO" id="GO:0005886">
    <property type="term" value="C:plasma membrane"/>
    <property type="evidence" value="ECO:0007669"/>
    <property type="project" value="UniProtKB-SubCell"/>
</dbReference>
<keyword evidence="5" id="KW-1003">Cell membrane</keyword>
<keyword evidence="11 15" id="KW-0472">Membrane</keyword>
<dbReference type="InterPro" id="IPR039261">
    <property type="entry name" value="FNR_nucleotide-bd"/>
</dbReference>
<dbReference type="Pfam" id="PF08022">
    <property type="entry name" value="FAD_binding_8"/>
    <property type="match status" value="1"/>
</dbReference>
<evidence type="ECO:0000256" key="7">
    <source>
        <dbReference type="ARBA" id="ARBA00022982"/>
    </source>
</evidence>
<evidence type="ECO:0000256" key="10">
    <source>
        <dbReference type="ARBA" id="ARBA00023065"/>
    </source>
</evidence>
<reference evidence="17" key="1">
    <citation type="submission" date="2023-02" db="EMBL/GenBank/DDBJ databases">
        <title>Identification and recombinant expression of a fungal hydrolase from Papiliotrema laurentii that hydrolyzes apple cutin and clears colloidal polyester polyurethane.</title>
        <authorList>
            <consortium name="DOE Joint Genome Institute"/>
            <person name="Roman V.A."/>
            <person name="Bojanowski C."/>
            <person name="Crable B.R."/>
            <person name="Wagner D.N."/>
            <person name="Hung C.S."/>
            <person name="Nadeau L.J."/>
            <person name="Schratz L."/>
            <person name="Haridas S."/>
            <person name="Pangilinan J."/>
            <person name="Lipzen A."/>
            <person name="Na H."/>
            <person name="Yan M."/>
            <person name="Ng V."/>
            <person name="Grigoriev I.V."/>
            <person name="Spatafora J.W."/>
            <person name="Barlow D."/>
            <person name="Biffinger J."/>
            <person name="Kelley-Loughnane N."/>
            <person name="Varaljay V.A."/>
            <person name="Crookes-Goodson W.J."/>
        </authorList>
    </citation>
    <scope>NUCLEOTIDE SEQUENCE</scope>
    <source>
        <strain evidence="17">5307AH</strain>
    </source>
</reference>
<dbReference type="InterPro" id="IPR017938">
    <property type="entry name" value="Riboflavin_synthase-like_b-brl"/>
</dbReference>
<dbReference type="EC" id="1.16.1.9" evidence="3"/>
<feature type="transmembrane region" description="Helical" evidence="15">
    <location>
        <begin position="262"/>
        <end position="280"/>
    </location>
</feature>
<dbReference type="InterPro" id="IPR013112">
    <property type="entry name" value="FAD-bd_8"/>
</dbReference>
<dbReference type="AlphaFoldDB" id="A0AAD9L7V8"/>
<comment type="subcellular location">
    <subcellularLocation>
        <location evidence="1">Cell membrane</location>
        <topology evidence="1">Multi-pass membrane protein</topology>
    </subcellularLocation>
</comment>
<name>A0AAD9L7V8_PAPLA</name>
<organism evidence="17 18">
    <name type="scientific">Papiliotrema laurentii</name>
    <name type="common">Cryptococcus laurentii</name>
    <dbReference type="NCBI Taxonomy" id="5418"/>
    <lineage>
        <taxon>Eukaryota</taxon>
        <taxon>Fungi</taxon>
        <taxon>Dikarya</taxon>
        <taxon>Basidiomycota</taxon>
        <taxon>Agaricomycotina</taxon>
        <taxon>Tremellomycetes</taxon>
        <taxon>Tremellales</taxon>
        <taxon>Rhynchogastremaceae</taxon>
        <taxon>Papiliotrema</taxon>
    </lineage>
</organism>
<evidence type="ECO:0000256" key="13">
    <source>
        <dbReference type="ARBA" id="ARBA00048483"/>
    </source>
</evidence>
<keyword evidence="10" id="KW-0406">Ion transport</keyword>
<keyword evidence="9" id="KW-0560">Oxidoreductase</keyword>
<comment type="similarity">
    <text evidence="2">Belongs to the ferric reductase (FRE) family.</text>
</comment>
<dbReference type="PANTHER" id="PTHR32361:SF9">
    <property type="entry name" value="FERRIC REDUCTASE TRANSMEMBRANE COMPONENT 3-RELATED"/>
    <property type="match status" value="1"/>
</dbReference>
<feature type="domain" description="FAD-binding FR-type" evidence="16">
    <location>
        <begin position="281"/>
        <end position="417"/>
    </location>
</feature>
<evidence type="ECO:0000256" key="11">
    <source>
        <dbReference type="ARBA" id="ARBA00023136"/>
    </source>
</evidence>
<evidence type="ECO:0000256" key="3">
    <source>
        <dbReference type="ARBA" id="ARBA00012668"/>
    </source>
</evidence>
<feature type="transmembrane region" description="Helical" evidence="15">
    <location>
        <begin position="163"/>
        <end position="187"/>
    </location>
</feature>
<evidence type="ECO:0000256" key="5">
    <source>
        <dbReference type="ARBA" id="ARBA00022475"/>
    </source>
</evidence>
<accession>A0AAD9L7V8</accession>
<sequence length="585" mass="63148">MPLFARQAVPSAGQSGSASHHGGSGATKSDDALLPSSFFWILIITAALFAVPVIANLPRTIARLASGRRGGELFQGMWFGNKGTRNSPVRQYAVGLQSSTPIRPKHFRAWDEMIPGCGYLRVEVPFTRGYTIGQLVTLVIYAALVGVAIGLNRPYQEPNNAGQVAILQLPLAVFLSLPMSPASTLLGVTYMKLNYFHRLVGRMIFIASAIHVAIYTYKFVDGGKFQTLIKKQKFIGGYLAFSSLCFMLLTSLPFVRARLHSFFRVCHLIGFGCLAAGLAVHMPRTARIAIIAAAMYGLDILLRLPKFRYKRAYLTPMPQCSSTQITVPTVTSGWRAGQYVFIRVPALRQVGGMDFLENHPFTIASAAGGQLILVARKQGDWTRALYDLACEGSGGEKGEGLECNVLLKGPFGGLGHTLLSSYSGVVLLTGGSGITYGLGMLEDIVHRAAANATRTTCVSLIWCTKHPDEKRPFTEHLKSLIRLADEAGLSVNVYIYITRSTPTGCDTSGGITVHHLRPAISTVLEASIERCCGSVPAGTAMSGVYVGVCGPRAMVQDANSAVNDMSHANKRRVGGVNFHVERFSL</sequence>
<dbReference type="InterPro" id="IPR017927">
    <property type="entry name" value="FAD-bd_FR_type"/>
</dbReference>
<dbReference type="InterPro" id="IPR013130">
    <property type="entry name" value="Fe3_Rdtase_TM_dom"/>
</dbReference>
<evidence type="ECO:0000256" key="9">
    <source>
        <dbReference type="ARBA" id="ARBA00023002"/>
    </source>
</evidence>
<evidence type="ECO:0000256" key="15">
    <source>
        <dbReference type="SAM" id="Phobius"/>
    </source>
</evidence>
<keyword evidence="6 15" id="KW-0812">Transmembrane</keyword>
<evidence type="ECO:0000256" key="14">
    <source>
        <dbReference type="SAM" id="MobiDB-lite"/>
    </source>
</evidence>
<dbReference type="EMBL" id="JAODAN010000002">
    <property type="protein sequence ID" value="KAK1926288.1"/>
    <property type="molecule type" value="Genomic_DNA"/>
</dbReference>
<evidence type="ECO:0000256" key="6">
    <source>
        <dbReference type="ARBA" id="ARBA00022692"/>
    </source>
</evidence>
<feature type="compositionally biased region" description="Low complexity" evidence="14">
    <location>
        <begin position="11"/>
        <end position="21"/>
    </location>
</feature>
<dbReference type="GO" id="GO:0006879">
    <property type="term" value="P:intracellular iron ion homeostasis"/>
    <property type="evidence" value="ECO:0007669"/>
    <property type="project" value="TreeGrafter"/>
</dbReference>
<evidence type="ECO:0000313" key="17">
    <source>
        <dbReference type="EMBL" id="KAK1926288.1"/>
    </source>
</evidence>
<dbReference type="GO" id="GO:0015677">
    <property type="term" value="P:copper ion import"/>
    <property type="evidence" value="ECO:0007669"/>
    <property type="project" value="TreeGrafter"/>
</dbReference>
<dbReference type="GO" id="GO:0006826">
    <property type="term" value="P:iron ion transport"/>
    <property type="evidence" value="ECO:0007669"/>
    <property type="project" value="UniProtKB-ARBA"/>
</dbReference>
<keyword evidence="4" id="KW-0813">Transport</keyword>
<keyword evidence="8 15" id="KW-1133">Transmembrane helix</keyword>
<evidence type="ECO:0000256" key="2">
    <source>
        <dbReference type="ARBA" id="ARBA00006278"/>
    </source>
</evidence>
<dbReference type="SUPFAM" id="SSF63380">
    <property type="entry name" value="Riboflavin synthase domain-like"/>
    <property type="match status" value="1"/>
</dbReference>
<dbReference type="InterPro" id="IPR051410">
    <property type="entry name" value="Ferric/Cupric_Reductase"/>
</dbReference>
<gene>
    <name evidence="17" type="ORF">DB88DRAFT_481341</name>
</gene>
<dbReference type="Proteomes" id="UP001182556">
    <property type="component" value="Unassembled WGS sequence"/>
</dbReference>
<evidence type="ECO:0000256" key="1">
    <source>
        <dbReference type="ARBA" id="ARBA00004651"/>
    </source>
</evidence>
<feature type="region of interest" description="Disordered" evidence="14">
    <location>
        <begin position="7"/>
        <end position="26"/>
    </location>
</feature>
<protein>
    <recommendedName>
        <fullName evidence="3">ferric-chelate reductase (NADPH)</fullName>
        <ecNumber evidence="3">1.16.1.9</ecNumber>
    </recommendedName>
</protein>
<keyword evidence="12" id="KW-0325">Glycoprotein</keyword>
<proteinExistence type="inferred from homology"/>
<evidence type="ECO:0000259" key="16">
    <source>
        <dbReference type="PROSITE" id="PS51384"/>
    </source>
</evidence>
<dbReference type="GO" id="GO:0052851">
    <property type="term" value="F:ferric-chelate reductase (NADPH) activity"/>
    <property type="evidence" value="ECO:0007669"/>
    <property type="project" value="UniProtKB-EC"/>
</dbReference>
<dbReference type="SFLD" id="SFLDS00052">
    <property type="entry name" value="Ferric_Reductase_Domain"/>
    <property type="match status" value="1"/>
</dbReference>
<feature type="transmembrane region" description="Helical" evidence="15">
    <location>
        <begin position="38"/>
        <end position="58"/>
    </location>
</feature>
<dbReference type="SFLD" id="SFLDG01168">
    <property type="entry name" value="Ferric_reductase_subgroup_(FRE"/>
    <property type="match status" value="1"/>
</dbReference>
<comment type="caution">
    <text evidence="17">The sequence shown here is derived from an EMBL/GenBank/DDBJ whole genome shotgun (WGS) entry which is preliminary data.</text>
</comment>
<dbReference type="PANTHER" id="PTHR32361">
    <property type="entry name" value="FERRIC/CUPRIC REDUCTASE TRANSMEMBRANE COMPONENT"/>
    <property type="match status" value="1"/>
</dbReference>
<evidence type="ECO:0000313" key="18">
    <source>
        <dbReference type="Proteomes" id="UP001182556"/>
    </source>
</evidence>
<dbReference type="InterPro" id="IPR013121">
    <property type="entry name" value="Fe_red_NAD-bd_6"/>
</dbReference>
<dbReference type="Pfam" id="PF08030">
    <property type="entry name" value="NAD_binding_6"/>
    <property type="match status" value="1"/>
</dbReference>
<feature type="transmembrane region" description="Helical" evidence="15">
    <location>
        <begin position="130"/>
        <end position="151"/>
    </location>
</feature>
<dbReference type="SUPFAM" id="SSF52343">
    <property type="entry name" value="Ferredoxin reductase-like, C-terminal NADP-linked domain"/>
    <property type="match status" value="1"/>
</dbReference>
<dbReference type="PROSITE" id="PS51384">
    <property type="entry name" value="FAD_FR"/>
    <property type="match status" value="1"/>
</dbReference>
<comment type="catalytic activity">
    <reaction evidence="13">
        <text>2 a Fe(II)-siderophore + NADP(+) + H(+) = 2 a Fe(III)-siderophore + NADPH</text>
        <dbReference type="Rhea" id="RHEA:28795"/>
        <dbReference type="Rhea" id="RHEA-COMP:11342"/>
        <dbReference type="Rhea" id="RHEA-COMP:11344"/>
        <dbReference type="ChEBI" id="CHEBI:15378"/>
        <dbReference type="ChEBI" id="CHEBI:29033"/>
        <dbReference type="ChEBI" id="CHEBI:29034"/>
        <dbReference type="ChEBI" id="CHEBI:57783"/>
        <dbReference type="ChEBI" id="CHEBI:58349"/>
        <dbReference type="EC" id="1.16.1.9"/>
    </reaction>
</comment>